<feature type="compositionally biased region" description="Basic and acidic residues" evidence="2">
    <location>
        <begin position="31"/>
        <end position="46"/>
    </location>
</feature>
<feature type="region of interest" description="Disordered" evidence="2">
    <location>
        <begin position="31"/>
        <end position="84"/>
    </location>
</feature>
<name>A0A7S3RRI7_EMIHU</name>
<feature type="region of interest" description="Disordered" evidence="2">
    <location>
        <begin position="96"/>
        <end position="138"/>
    </location>
</feature>
<dbReference type="EMBL" id="HBIR01009362">
    <property type="protein sequence ID" value="CAE0532520.1"/>
    <property type="molecule type" value="Transcribed_RNA"/>
</dbReference>
<evidence type="ECO:0000256" key="2">
    <source>
        <dbReference type="SAM" id="MobiDB-lite"/>
    </source>
</evidence>
<reference evidence="3" key="1">
    <citation type="submission" date="2021-01" db="EMBL/GenBank/DDBJ databases">
        <authorList>
            <person name="Corre E."/>
            <person name="Pelletier E."/>
            <person name="Niang G."/>
            <person name="Scheremetjew M."/>
            <person name="Finn R."/>
            <person name="Kale V."/>
            <person name="Holt S."/>
            <person name="Cochrane G."/>
            <person name="Meng A."/>
            <person name="Brown T."/>
            <person name="Cohen L."/>
        </authorList>
    </citation>
    <scope>NUCLEOTIDE SEQUENCE</scope>
    <source>
        <strain evidence="3">379</strain>
    </source>
</reference>
<evidence type="ECO:0000313" key="3">
    <source>
        <dbReference type="EMBL" id="CAE0532520.1"/>
    </source>
</evidence>
<accession>A0A7S3RRI7</accession>
<proteinExistence type="predicted"/>
<organism evidence="3">
    <name type="scientific">Emiliania huxleyi</name>
    <name type="common">Coccolithophore</name>
    <name type="synonym">Pontosphaera huxleyi</name>
    <dbReference type="NCBI Taxonomy" id="2903"/>
    <lineage>
        <taxon>Eukaryota</taxon>
        <taxon>Haptista</taxon>
        <taxon>Haptophyta</taxon>
        <taxon>Prymnesiophyceae</taxon>
        <taxon>Isochrysidales</taxon>
        <taxon>Noelaerhabdaceae</taxon>
        <taxon>Emiliania</taxon>
    </lineage>
</organism>
<sequence>MERHSRHEAENLRNEMEQLEKRIAILRSEETKAKQKVADAKGREQEIVSMQRRHREAQATRKQEKEAEAKLQAEQEAALTARRAEHRAGLRATFEALHSARREDAQTERRIKEENAELLRQARESEAERARKRRDDVRSQHIAVRARFQEQQEKHREILARDFISVIAAEDQRRERVEVEIAAMEAQEREHIARLQELQVDQKAAYEELERALAS</sequence>
<keyword evidence="1" id="KW-0175">Coiled coil</keyword>
<evidence type="ECO:0000256" key="1">
    <source>
        <dbReference type="SAM" id="Coils"/>
    </source>
</evidence>
<feature type="coiled-coil region" evidence="1">
    <location>
        <begin position="167"/>
        <end position="215"/>
    </location>
</feature>
<feature type="compositionally biased region" description="Basic and acidic residues" evidence="2">
    <location>
        <begin position="56"/>
        <end position="73"/>
    </location>
</feature>
<protein>
    <submittedName>
        <fullName evidence="3">Uncharacterized protein</fullName>
    </submittedName>
</protein>
<gene>
    <name evidence="3" type="ORF">EHUX00137_LOCUS6517</name>
</gene>
<dbReference type="AlphaFoldDB" id="A0A7S3RRI7"/>
<feature type="compositionally biased region" description="Basic and acidic residues" evidence="2">
    <location>
        <begin position="98"/>
        <end position="138"/>
    </location>
</feature>